<dbReference type="NCBIfam" id="NF033517">
    <property type="entry name" value="transpos_IS66"/>
    <property type="match status" value="1"/>
</dbReference>
<feature type="compositionally biased region" description="Polar residues" evidence="1">
    <location>
        <begin position="48"/>
        <end position="58"/>
    </location>
</feature>
<evidence type="ECO:0000313" key="5">
    <source>
        <dbReference type="EMBL" id="QLH51012.1"/>
    </source>
</evidence>
<dbReference type="PANTHER" id="PTHR33678">
    <property type="entry name" value="BLL1576 PROTEIN"/>
    <property type="match status" value="1"/>
</dbReference>
<feature type="domain" description="Transposase IS66 zinc-finger binding" evidence="3">
    <location>
        <begin position="105"/>
        <end position="148"/>
    </location>
</feature>
<dbReference type="InterPro" id="IPR004291">
    <property type="entry name" value="Transposase_IS66_central"/>
</dbReference>
<feature type="region of interest" description="Disordered" evidence="1">
    <location>
        <begin position="47"/>
        <end position="88"/>
    </location>
</feature>
<evidence type="ECO:0000259" key="3">
    <source>
        <dbReference type="Pfam" id="PF13005"/>
    </source>
</evidence>
<dbReference type="InterPro" id="IPR052344">
    <property type="entry name" value="Transposase-related"/>
</dbReference>
<dbReference type="Pfam" id="PF13005">
    <property type="entry name" value="zf-IS66"/>
    <property type="match status" value="1"/>
</dbReference>
<dbReference type="EMBL" id="CP058708">
    <property type="protein sequence ID" value="QLH51012.1"/>
    <property type="molecule type" value="Genomic_DNA"/>
</dbReference>
<gene>
    <name evidence="5" type="ORF">HWD57_15340</name>
</gene>
<dbReference type="Pfam" id="PF20042">
    <property type="entry name" value="DUF6444"/>
    <property type="match status" value="1"/>
</dbReference>
<dbReference type="InterPro" id="IPR045618">
    <property type="entry name" value="DUF6444"/>
</dbReference>
<proteinExistence type="predicted"/>
<accession>A0A7D5NC05</accession>
<organism evidence="5 6">
    <name type="scientific">Candidatus Accumulibacter cognatus</name>
    <dbReference type="NCBI Taxonomy" id="2954383"/>
    <lineage>
        <taxon>Bacteria</taxon>
        <taxon>Pseudomonadati</taxon>
        <taxon>Pseudomonadota</taxon>
        <taxon>Betaproteobacteria</taxon>
        <taxon>Candidatus Accumulibacter</taxon>
    </lineage>
</organism>
<feature type="domain" description="Transposase IS66 central" evidence="2">
    <location>
        <begin position="164"/>
        <end position="437"/>
    </location>
</feature>
<feature type="domain" description="DUF6444" evidence="4">
    <location>
        <begin position="3"/>
        <end position="89"/>
    </location>
</feature>
<protein>
    <submittedName>
        <fullName evidence="5">IS66 family transposase</fullName>
    </submittedName>
</protein>
<name>A0A7D5NC05_9PROT</name>
<dbReference type="InterPro" id="IPR024474">
    <property type="entry name" value="Znf_dom_IS66"/>
</dbReference>
<dbReference type="Proteomes" id="UP000509684">
    <property type="component" value="Chromosome"/>
</dbReference>
<dbReference type="PANTHER" id="PTHR33678:SF1">
    <property type="entry name" value="BLL1576 PROTEIN"/>
    <property type="match status" value="1"/>
</dbReference>
<sequence>MDELPDLSRLSVAEKDQLIRDLWSWVRRLTVQVTTLQAKGDELAARLAQNSRNSSKPPSSDGLAKPQPKSLRKGGERPSGGQEGHGGHTLKKVAVADHIETHLPPSHCADCGAVLAEPTVVESRQVFDLPRLGFEVTEHQVLASRCACGRISRGTFPADVVAPVQYGPAALAAVVHLTHQHMMPVQRTAALMGDFFGLPMAQGTVLAASEEAAVRLAPTVALMGEAIQTAEVAHADETGMRVAGQLHWMHALVTAMLTWVGCHEKRGKLAFDALGILPGFLGTLIHDGWKPYRDLRCKHGLCNVHHLRELTYLFEELQQAWAGRLIELLVAACHEVNQAGGSLPVERVALLRNRYTEILSEGEVLNPPVQKSGKRGRTRQSKATNLLWRLRTYAEDVWRFASDPNVPFSNNLAEQAVRMPKVKQKISGGFRTRNGADTFCTIRSYLATLHKQGSNLFHALTLTFQGQPPQPRLA</sequence>
<evidence type="ECO:0000313" key="6">
    <source>
        <dbReference type="Proteomes" id="UP000509684"/>
    </source>
</evidence>
<dbReference type="AlphaFoldDB" id="A0A7D5NC05"/>
<dbReference type="KEGG" id="acog:HWD57_15340"/>
<reference evidence="5 6" key="1">
    <citation type="journal article" date="2019" name="Microbiome">
        <title>Annotated bacterial chromosomes from frame-shift-corrected long-read metagenomic data.</title>
        <authorList>
            <person name="Arumugam K."/>
            <person name="Bagci C."/>
            <person name="Bessarab I."/>
            <person name="Beier S."/>
            <person name="Buchfink B."/>
            <person name="Gorska A."/>
            <person name="Qiu G."/>
            <person name="Huson D.H."/>
            <person name="Williams R.B.H."/>
        </authorList>
    </citation>
    <scope>NUCLEOTIDE SEQUENCE [LARGE SCALE GENOMIC DNA]</scope>
    <source>
        <strain evidence="5">SSA1</strain>
    </source>
</reference>
<dbReference type="Pfam" id="PF03050">
    <property type="entry name" value="DDE_Tnp_IS66"/>
    <property type="match status" value="1"/>
</dbReference>
<evidence type="ECO:0000259" key="2">
    <source>
        <dbReference type="Pfam" id="PF03050"/>
    </source>
</evidence>
<evidence type="ECO:0000259" key="4">
    <source>
        <dbReference type="Pfam" id="PF20042"/>
    </source>
</evidence>
<evidence type="ECO:0000256" key="1">
    <source>
        <dbReference type="SAM" id="MobiDB-lite"/>
    </source>
</evidence>